<evidence type="ECO:0000313" key="1">
    <source>
        <dbReference type="EMBL" id="KAK0953007.1"/>
    </source>
</evidence>
<reference evidence="1" key="1">
    <citation type="submission" date="2023-06" db="EMBL/GenBank/DDBJ databases">
        <title>Black Yeasts Isolated from many extreme environments.</title>
        <authorList>
            <person name="Coleine C."/>
            <person name="Stajich J.E."/>
            <person name="Selbmann L."/>
        </authorList>
    </citation>
    <scope>NUCLEOTIDE SEQUENCE</scope>
    <source>
        <strain evidence="1">CCFEE 5200</strain>
    </source>
</reference>
<dbReference type="Gene3D" id="3.40.50.1820">
    <property type="entry name" value="alpha/beta hydrolase"/>
    <property type="match status" value="1"/>
</dbReference>
<keyword evidence="1" id="KW-0378">Hydrolase</keyword>
<proteinExistence type="predicted"/>
<protein>
    <submittedName>
        <fullName evidence="1">Lipase 2</fullName>
        <ecNumber evidence="1">3.1.1.3</ecNumber>
    </submittedName>
</protein>
<name>A0AAN6H1S5_9PEZI</name>
<dbReference type="Proteomes" id="UP001175353">
    <property type="component" value="Unassembled WGS sequence"/>
</dbReference>
<sequence>MRLPVPRTALRRRTPIRKQCQHTALFHITAYRPEQRAQDPRLKEAEELLEDQFALLRPAYEVPKNPIILAHGLLGFDEWHIAGQKLPGIHYWRGITESLAEKGVEVITATVPPSGSIEKRAEMLAQSIERKAKGKAVNIIAGLDSRYMISRLQPPNVRVLSLTTIATPHRGSAFADYLFRQIGPMNLPHLYKALAYFGLETGAFEQLTMKYMAESFNPRTPDVDGIAYYSYGATLRPRITSVFRKSHSVMQEAEGPNDGLVSVSSAKWGTYKGTLDDVSHLDLINWTNKLRWWIWELTGHRKHFNAIAFYLAIAGPRDTRQVDVRPGPAVGLARQDGLRWAREDWPFEWKVLGEGDGYPPALMGDEKGAAPQLSLAEAGKVSVVATQSLLLARLGTTCYSSRGGEQGNAQILARPGSATEEEWCRHSWQTSRQTFRMRM</sequence>
<dbReference type="GO" id="GO:0004806">
    <property type="term" value="F:triacylglycerol lipase activity"/>
    <property type="evidence" value="ECO:0007669"/>
    <property type="project" value="UniProtKB-EC"/>
</dbReference>
<gene>
    <name evidence="1" type="primary">TGL2_2</name>
    <name evidence="1" type="ORF">LTR91_024079</name>
</gene>
<dbReference type="EMBL" id="JAUJLE010000576">
    <property type="protein sequence ID" value="KAK0953007.1"/>
    <property type="molecule type" value="Genomic_DNA"/>
</dbReference>
<accession>A0AAN6H1S5</accession>
<organism evidence="1 2">
    <name type="scientific">Friedmanniomyces endolithicus</name>
    <dbReference type="NCBI Taxonomy" id="329885"/>
    <lineage>
        <taxon>Eukaryota</taxon>
        <taxon>Fungi</taxon>
        <taxon>Dikarya</taxon>
        <taxon>Ascomycota</taxon>
        <taxon>Pezizomycotina</taxon>
        <taxon>Dothideomycetes</taxon>
        <taxon>Dothideomycetidae</taxon>
        <taxon>Mycosphaerellales</taxon>
        <taxon>Teratosphaeriaceae</taxon>
        <taxon>Friedmanniomyces</taxon>
    </lineage>
</organism>
<dbReference type="SUPFAM" id="SSF53474">
    <property type="entry name" value="alpha/beta-Hydrolases"/>
    <property type="match status" value="1"/>
</dbReference>
<evidence type="ECO:0000313" key="2">
    <source>
        <dbReference type="Proteomes" id="UP001175353"/>
    </source>
</evidence>
<dbReference type="AlphaFoldDB" id="A0AAN6H1S5"/>
<comment type="caution">
    <text evidence="1">The sequence shown here is derived from an EMBL/GenBank/DDBJ whole genome shotgun (WGS) entry which is preliminary data.</text>
</comment>
<dbReference type="PANTHER" id="PTHR11440">
    <property type="entry name" value="LECITHIN-CHOLESTEROL ACYLTRANSFERASE-RELATED"/>
    <property type="match status" value="1"/>
</dbReference>
<dbReference type="InterPro" id="IPR029058">
    <property type="entry name" value="AB_hydrolase_fold"/>
</dbReference>
<keyword evidence="2" id="KW-1185">Reference proteome</keyword>
<dbReference type="EC" id="3.1.1.3" evidence="1"/>